<dbReference type="SUPFAM" id="SSF56935">
    <property type="entry name" value="Porins"/>
    <property type="match status" value="1"/>
</dbReference>
<proteinExistence type="inferred from homology"/>
<keyword evidence="9 10" id="KW-0998">Cell outer membrane</keyword>
<name>A0ABU0UJ73_9HYPH</name>
<feature type="chain" id="PRO_5044967040" description="Porin" evidence="10">
    <location>
        <begin position="23"/>
        <end position="387"/>
    </location>
</feature>
<dbReference type="RefSeq" id="WP_306930935.1">
    <property type="nucleotide sequence ID" value="NZ_JAUTBL010000002.1"/>
</dbReference>
<keyword evidence="5 10" id="KW-0732">Signal</keyword>
<protein>
    <recommendedName>
        <fullName evidence="10">Porin</fullName>
    </recommendedName>
</protein>
<keyword evidence="7 10" id="KW-0626">Porin</keyword>
<keyword evidence="8 10" id="KW-0472">Membrane</keyword>
<keyword evidence="4 10" id="KW-0812">Transmembrane</keyword>
<sequence length="387" mass="40505">MNIKSLLIGSAAALAAVSGAKAADAIVAAEPEPLEYVRVCDAFGTGFFYIPGTETCLKFGGYVRFQTEFGRDRSGTSDWDSFTRAQFEVDTRTDTELGALRGFIGFRGNADSGVGGATAGTSGNRGSGVFVDQAFIELGGLKVGKFYSWWDDGLSGEADVLSTNALFNSIRYTYDAGSFWAGISVDELEGTGSQFATQVGTVTTGAGTFGVFTQEADNNVGITGGIGGNFGGAALQLIGSYDVDQEEGAVRLIATAEVGPGTLGLAGVWASGANAYYAESEWAIAAEYAIKATDRLTITPGGQWFGNVADRAALGSVVTVNGTPTFVQTGTAIVGNDFSNRDAWQAGITVDYKITEGLSTKVAVNYYDEDGGNNDEWNGFVRLQRSF</sequence>
<evidence type="ECO:0000256" key="10">
    <source>
        <dbReference type="RuleBase" id="RU364005"/>
    </source>
</evidence>
<keyword evidence="6 10" id="KW-0406">Ion transport</keyword>
<gene>
    <name evidence="11" type="ORF">QE408_002140</name>
</gene>
<evidence type="ECO:0000256" key="8">
    <source>
        <dbReference type="ARBA" id="ARBA00023136"/>
    </source>
</evidence>
<evidence type="ECO:0000256" key="7">
    <source>
        <dbReference type="ARBA" id="ARBA00023114"/>
    </source>
</evidence>
<dbReference type="Pfam" id="PF02530">
    <property type="entry name" value="Porin_2"/>
    <property type="match status" value="1"/>
</dbReference>
<dbReference type="EMBL" id="JAUTBL010000002">
    <property type="protein sequence ID" value="MDQ1184997.1"/>
    <property type="molecule type" value="Genomic_DNA"/>
</dbReference>
<keyword evidence="12" id="KW-1185">Reference proteome</keyword>
<accession>A0ABU0UJ73</accession>
<evidence type="ECO:0000256" key="3">
    <source>
        <dbReference type="ARBA" id="ARBA00022452"/>
    </source>
</evidence>
<reference evidence="11 12" key="1">
    <citation type="submission" date="2023-07" db="EMBL/GenBank/DDBJ databases">
        <title>Functional and genomic diversity of the sorghum phyllosphere microbiome.</title>
        <authorList>
            <person name="Shade A."/>
        </authorList>
    </citation>
    <scope>NUCLEOTIDE SEQUENCE [LARGE SCALE GENOMIC DNA]</scope>
    <source>
        <strain evidence="11 12">SORGH_AS_1126</strain>
    </source>
</reference>
<comment type="function">
    <text evidence="10">Forms passive diffusion pores that allow small molecular weight hydrophilic materials across the outer membrane.</text>
</comment>
<evidence type="ECO:0000256" key="5">
    <source>
        <dbReference type="ARBA" id="ARBA00022729"/>
    </source>
</evidence>
<organism evidence="11 12">
    <name type="scientific">Agrobacterium larrymoorei</name>
    <dbReference type="NCBI Taxonomy" id="160699"/>
    <lineage>
        <taxon>Bacteria</taxon>
        <taxon>Pseudomonadati</taxon>
        <taxon>Pseudomonadota</taxon>
        <taxon>Alphaproteobacteria</taxon>
        <taxon>Hyphomicrobiales</taxon>
        <taxon>Rhizobiaceae</taxon>
        <taxon>Rhizobium/Agrobacterium group</taxon>
        <taxon>Agrobacterium</taxon>
    </lineage>
</organism>
<evidence type="ECO:0000313" key="12">
    <source>
        <dbReference type="Proteomes" id="UP001224781"/>
    </source>
</evidence>
<evidence type="ECO:0000313" key="11">
    <source>
        <dbReference type="EMBL" id="MDQ1184997.1"/>
    </source>
</evidence>
<evidence type="ECO:0000256" key="4">
    <source>
        <dbReference type="ARBA" id="ARBA00022692"/>
    </source>
</evidence>
<comment type="caution">
    <text evidence="11">The sequence shown here is derived from an EMBL/GenBank/DDBJ whole genome shotgun (WGS) entry which is preliminary data.</text>
</comment>
<comment type="domain">
    <text evidence="10">Consists of 16-stranded beta-barrel sheets, with large surface-exposed loops, that form a transmembrane pore at the center of each barrel. The pore is partially ocluded by a peptide loop that folds into the pore lumen.</text>
</comment>
<evidence type="ECO:0000256" key="9">
    <source>
        <dbReference type="ARBA" id="ARBA00023237"/>
    </source>
</evidence>
<feature type="signal peptide" evidence="10">
    <location>
        <begin position="1"/>
        <end position="22"/>
    </location>
</feature>
<keyword evidence="2 10" id="KW-0813">Transport</keyword>
<dbReference type="Proteomes" id="UP001224781">
    <property type="component" value="Unassembled WGS sequence"/>
</dbReference>
<comment type="subcellular location">
    <subcellularLocation>
        <location evidence="10">Cell outer membrane</location>
        <topology evidence="10">Multi-pass membrane protein</topology>
    </subcellularLocation>
</comment>
<dbReference type="InterPro" id="IPR003684">
    <property type="entry name" value="Porin_alphabac"/>
</dbReference>
<keyword evidence="3 10" id="KW-1134">Transmembrane beta strand</keyword>
<comment type="similarity">
    <text evidence="1 10">Belongs to the alphaproteobacteria porin family.</text>
</comment>
<evidence type="ECO:0000256" key="2">
    <source>
        <dbReference type="ARBA" id="ARBA00022448"/>
    </source>
</evidence>
<evidence type="ECO:0000256" key="6">
    <source>
        <dbReference type="ARBA" id="ARBA00023065"/>
    </source>
</evidence>
<evidence type="ECO:0000256" key="1">
    <source>
        <dbReference type="ARBA" id="ARBA00009521"/>
    </source>
</evidence>